<accession>A0AAD2DNF4</accession>
<dbReference type="AlphaFoldDB" id="A0AAD2DNF4"/>
<feature type="region of interest" description="Disordered" evidence="1">
    <location>
        <begin position="1"/>
        <end position="30"/>
    </location>
</feature>
<sequence length="256" mass="28752">MSSKRVDSNFTPSGGAEGEDEKKFLKEKEGSKIPRGNVVIQYPELTEVEQNRHFSNKDATSDGHKSSIGSYLKSDTGKLPADVWIREGKFTTETQYVESENLTDGNIFEYIRKKARNFLEFDNSKPIDSNLVTLDCESWHENGSESGSSYLYGWDYANPNRFVQDVVIIDGETNDTSRNTIFKERDANSKDYFTDLELKTTQVPSHSTILGSFVESSVKKLSSPSLLKGHSCSLATEGEIKKENSFVGFQSIFSFL</sequence>
<feature type="compositionally biased region" description="Basic and acidic residues" evidence="1">
    <location>
        <begin position="49"/>
        <end position="65"/>
    </location>
</feature>
<protein>
    <submittedName>
        <fullName evidence="2">Uncharacterized protein</fullName>
    </submittedName>
</protein>
<evidence type="ECO:0000313" key="3">
    <source>
        <dbReference type="Proteomes" id="UP000834106"/>
    </source>
</evidence>
<gene>
    <name evidence="2" type="ORF">FPE_LOCUS6008</name>
</gene>
<organism evidence="2 3">
    <name type="scientific">Fraxinus pennsylvanica</name>
    <dbReference type="NCBI Taxonomy" id="56036"/>
    <lineage>
        <taxon>Eukaryota</taxon>
        <taxon>Viridiplantae</taxon>
        <taxon>Streptophyta</taxon>
        <taxon>Embryophyta</taxon>
        <taxon>Tracheophyta</taxon>
        <taxon>Spermatophyta</taxon>
        <taxon>Magnoliopsida</taxon>
        <taxon>eudicotyledons</taxon>
        <taxon>Gunneridae</taxon>
        <taxon>Pentapetalae</taxon>
        <taxon>asterids</taxon>
        <taxon>lamiids</taxon>
        <taxon>Lamiales</taxon>
        <taxon>Oleaceae</taxon>
        <taxon>Oleeae</taxon>
        <taxon>Fraxinus</taxon>
    </lineage>
</organism>
<evidence type="ECO:0000256" key="1">
    <source>
        <dbReference type="SAM" id="MobiDB-lite"/>
    </source>
</evidence>
<proteinExistence type="predicted"/>
<name>A0AAD2DNF4_9LAMI</name>
<feature type="region of interest" description="Disordered" evidence="1">
    <location>
        <begin position="49"/>
        <end position="73"/>
    </location>
</feature>
<keyword evidence="3" id="KW-1185">Reference proteome</keyword>
<reference evidence="2" key="1">
    <citation type="submission" date="2023-05" db="EMBL/GenBank/DDBJ databases">
        <authorList>
            <person name="Huff M."/>
        </authorList>
    </citation>
    <scope>NUCLEOTIDE SEQUENCE</scope>
</reference>
<feature type="compositionally biased region" description="Basic and acidic residues" evidence="1">
    <location>
        <begin position="20"/>
        <end position="30"/>
    </location>
</feature>
<evidence type="ECO:0000313" key="2">
    <source>
        <dbReference type="EMBL" id="CAI9758578.1"/>
    </source>
</evidence>
<dbReference type="Proteomes" id="UP000834106">
    <property type="component" value="Chromosome 3"/>
</dbReference>
<dbReference type="EMBL" id="OU503038">
    <property type="protein sequence ID" value="CAI9758578.1"/>
    <property type="molecule type" value="Genomic_DNA"/>
</dbReference>